<dbReference type="EMBL" id="FOGJ01000005">
    <property type="protein sequence ID" value="SER43057.1"/>
    <property type="molecule type" value="Genomic_DNA"/>
</dbReference>
<keyword evidence="2" id="KW-1133">Transmembrane helix</keyword>
<evidence type="ECO:0000313" key="5">
    <source>
        <dbReference type="Proteomes" id="UP000182584"/>
    </source>
</evidence>
<dbReference type="InterPro" id="IPR026870">
    <property type="entry name" value="Zinc_ribbon_dom"/>
</dbReference>
<keyword evidence="2" id="KW-0472">Membrane</keyword>
<evidence type="ECO:0000259" key="3">
    <source>
        <dbReference type="Pfam" id="PF13240"/>
    </source>
</evidence>
<dbReference type="RefSeq" id="WP_074754924.1">
    <property type="nucleotide sequence ID" value="NZ_FOGJ01000005.1"/>
</dbReference>
<evidence type="ECO:0000256" key="2">
    <source>
        <dbReference type="SAM" id="Phobius"/>
    </source>
</evidence>
<gene>
    <name evidence="4" type="ORF">SAMN04487884_105134</name>
</gene>
<feature type="domain" description="Zinc-ribbon" evidence="3">
    <location>
        <begin position="2"/>
        <end position="23"/>
    </location>
</feature>
<sequence>MKCVECGQIIPDESVFCPYCGKKFETQKTDIAINKKLRWPIAVLVLCIILTGGMVIGIISFYMPLVKENLQLNNKIKTAENDVENLKADISSKDIMINDLNEQLEKTQKDLENNKSYKEDYKERYNNIKDSGQNYEEMISILSNASTSNGIISVSSKIYCVKKGETLTIKVNWPSYEVTQCVGVDDYSVVDVTWENNNLAIKGINQGVTELSFSSDQSGTQDSFSVAIICY</sequence>
<feature type="transmembrane region" description="Helical" evidence="2">
    <location>
        <begin position="41"/>
        <end position="63"/>
    </location>
</feature>
<keyword evidence="1" id="KW-0175">Coiled coil</keyword>
<organism evidence="4 5">
    <name type="scientific">Butyrivibrio fibrisolvens</name>
    <dbReference type="NCBI Taxonomy" id="831"/>
    <lineage>
        <taxon>Bacteria</taxon>
        <taxon>Bacillati</taxon>
        <taxon>Bacillota</taxon>
        <taxon>Clostridia</taxon>
        <taxon>Lachnospirales</taxon>
        <taxon>Lachnospiraceae</taxon>
        <taxon>Butyrivibrio</taxon>
    </lineage>
</organism>
<name>A0A1H9P4Q1_BUTFI</name>
<proteinExistence type="predicted"/>
<accession>A0A1H9P4Q1</accession>
<dbReference type="OrthoDB" id="192868at2"/>
<evidence type="ECO:0000256" key="1">
    <source>
        <dbReference type="SAM" id="Coils"/>
    </source>
</evidence>
<dbReference type="Pfam" id="PF13240">
    <property type="entry name" value="Zn_Ribbon_1"/>
    <property type="match status" value="1"/>
</dbReference>
<dbReference type="Proteomes" id="UP000182584">
    <property type="component" value="Unassembled WGS sequence"/>
</dbReference>
<protein>
    <submittedName>
        <fullName evidence="4">Zinc-ribbon domain-containing protein</fullName>
    </submittedName>
</protein>
<evidence type="ECO:0000313" key="4">
    <source>
        <dbReference type="EMBL" id="SER43057.1"/>
    </source>
</evidence>
<dbReference type="AlphaFoldDB" id="A0A1H9P4Q1"/>
<reference evidence="4 5" key="1">
    <citation type="submission" date="2016-10" db="EMBL/GenBank/DDBJ databases">
        <authorList>
            <person name="de Groot N.N."/>
        </authorList>
    </citation>
    <scope>NUCLEOTIDE SEQUENCE [LARGE SCALE GENOMIC DNA]</scope>
    <source>
        <strain evidence="4 5">AR40</strain>
    </source>
</reference>
<feature type="coiled-coil region" evidence="1">
    <location>
        <begin position="69"/>
        <end position="138"/>
    </location>
</feature>
<keyword evidence="2" id="KW-0812">Transmembrane</keyword>